<dbReference type="OrthoDB" id="2020831at2759"/>
<organism evidence="4">
    <name type="scientific">Caenorhabditis brenneri</name>
    <name type="common">Nematode worm</name>
    <dbReference type="NCBI Taxonomy" id="135651"/>
    <lineage>
        <taxon>Eukaryota</taxon>
        <taxon>Metazoa</taxon>
        <taxon>Ecdysozoa</taxon>
        <taxon>Nematoda</taxon>
        <taxon>Chromadorea</taxon>
        <taxon>Rhabditida</taxon>
        <taxon>Rhabditina</taxon>
        <taxon>Rhabditomorpha</taxon>
        <taxon>Rhabditoidea</taxon>
        <taxon>Rhabditidae</taxon>
        <taxon>Peloderinae</taxon>
        <taxon>Caenorhabditis</taxon>
    </lineage>
</organism>
<evidence type="ECO:0000259" key="2">
    <source>
        <dbReference type="Pfam" id="PF18694"/>
    </source>
</evidence>
<dbReference type="STRING" id="135651.G0PNH4"/>
<name>G0PNH4_CAEBE</name>
<dbReference type="eggNOG" id="KOG0118">
    <property type="taxonomic scope" value="Eukaryota"/>
</dbReference>
<feature type="domain" description="TAR DNA-binding protein 43 N-terminal" evidence="2">
    <location>
        <begin position="47"/>
        <end position="121"/>
    </location>
</feature>
<feature type="region of interest" description="Disordered" evidence="1">
    <location>
        <begin position="1"/>
        <end position="43"/>
    </location>
</feature>
<dbReference type="EMBL" id="GL381950">
    <property type="protein sequence ID" value="EGT41929.1"/>
    <property type="molecule type" value="Genomic_DNA"/>
</dbReference>
<evidence type="ECO:0000313" key="4">
    <source>
        <dbReference type="Proteomes" id="UP000008068"/>
    </source>
</evidence>
<dbReference type="InterPro" id="IPR041105">
    <property type="entry name" value="TDP-43_N"/>
</dbReference>
<dbReference type="Proteomes" id="UP000008068">
    <property type="component" value="Unassembled WGS sequence"/>
</dbReference>
<dbReference type="CDD" id="cd19609">
    <property type="entry name" value="NTD_TDP-43"/>
    <property type="match status" value="1"/>
</dbReference>
<dbReference type="HOGENOM" id="CLU_2005948_0_0_1"/>
<dbReference type="AlphaFoldDB" id="G0PNH4"/>
<dbReference type="Pfam" id="PF18694">
    <property type="entry name" value="TDP-43_N"/>
    <property type="match status" value="1"/>
</dbReference>
<dbReference type="InParanoid" id="G0PNH4"/>
<feature type="compositionally biased region" description="Basic and acidic residues" evidence="1">
    <location>
        <begin position="1"/>
        <end position="31"/>
    </location>
</feature>
<protein>
    <recommendedName>
        <fullName evidence="2">TAR DNA-binding protein 43 N-terminal domain-containing protein</fullName>
    </recommendedName>
</protein>
<accession>G0PNH4</accession>
<proteinExistence type="predicted"/>
<gene>
    <name evidence="3" type="ORF">CAEBREN_28569</name>
</gene>
<reference evidence="4" key="1">
    <citation type="submission" date="2011-07" db="EMBL/GenBank/DDBJ databases">
        <authorList>
            <consortium name="Caenorhabditis brenneri Sequencing and Analysis Consortium"/>
            <person name="Wilson R.K."/>
        </authorList>
    </citation>
    <scope>NUCLEOTIDE SEQUENCE [LARGE SCALE GENOMIC DNA]</scope>
    <source>
        <strain evidence="4">PB2801</strain>
    </source>
</reference>
<evidence type="ECO:0000256" key="1">
    <source>
        <dbReference type="SAM" id="MobiDB-lite"/>
    </source>
</evidence>
<keyword evidence="4" id="KW-1185">Reference proteome</keyword>
<sequence length="131" mass="14236">MADKSPKKEAKTEVDAKSPLDEVKEIRKEAELTQTGTPVKKTADPEFITVQDPAGEEPIELPTVDGAVLMTTLQSSFPGATGLKYKNPKTGANRAVQVDPSGLKLLAPSDGWEDKTFHVILASRKFLNIQF</sequence>
<evidence type="ECO:0000313" key="3">
    <source>
        <dbReference type="EMBL" id="EGT41929.1"/>
    </source>
</evidence>